<comment type="subcellular location">
    <subcellularLocation>
        <location evidence="1">Membrane</location>
        <topology evidence="1">Multi-pass membrane protein</topology>
    </subcellularLocation>
</comment>
<feature type="transmembrane region" description="Helical" evidence="6">
    <location>
        <begin position="76"/>
        <end position="92"/>
    </location>
</feature>
<keyword evidence="5 6" id="KW-0472">Membrane</keyword>
<reference evidence="7 8" key="1">
    <citation type="journal article" date="2014" name="Microbiology">
        <title>Unravelling the complete genome sequence of Advenella mimigardefordensis strain DPN7T and novel insights in the catabolism of the xenobiotic polythioester precursor 3,3'-dithiodipropionate.</title>
        <authorList>
            <person name="Wubbeler J.H."/>
            <person name="Hiessl S."/>
            <person name="Schuldes J."/>
            <person name="Thurmer A."/>
            <person name="Daniel R."/>
            <person name="Steinbuchel A."/>
        </authorList>
    </citation>
    <scope>NUCLEOTIDE SEQUENCE [LARGE SCALE GENOMIC DNA]</scope>
    <source>
        <strain evidence="8">DSM 17166 / LMG 22922 / DPN7</strain>
    </source>
</reference>
<dbReference type="KEGG" id="amim:MIM_c23560"/>
<dbReference type="GO" id="GO:0005886">
    <property type="term" value="C:plasma membrane"/>
    <property type="evidence" value="ECO:0007669"/>
    <property type="project" value="TreeGrafter"/>
</dbReference>
<evidence type="ECO:0000256" key="1">
    <source>
        <dbReference type="ARBA" id="ARBA00004141"/>
    </source>
</evidence>
<dbReference type="RefSeq" id="WP_025373072.1">
    <property type="nucleotide sequence ID" value="NZ_CP003915.1"/>
</dbReference>
<proteinExistence type="inferred from homology"/>
<dbReference type="PANTHER" id="PTHR43461">
    <property type="entry name" value="TRANSMEMBRANE PROTEIN 256"/>
    <property type="match status" value="1"/>
</dbReference>
<evidence type="ECO:0000313" key="8">
    <source>
        <dbReference type="Proteomes" id="UP000019095"/>
    </source>
</evidence>
<protein>
    <submittedName>
        <fullName evidence="7">Putative membrane protein</fullName>
    </submittedName>
</protein>
<dbReference type="OrthoDB" id="9802121at2"/>
<dbReference type="PATRIC" id="fig|1247726.3.peg.2587"/>
<accession>W0PGN2</accession>
<feature type="transmembrane region" description="Helical" evidence="6">
    <location>
        <begin position="45"/>
        <end position="64"/>
    </location>
</feature>
<evidence type="ECO:0000256" key="5">
    <source>
        <dbReference type="ARBA" id="ARBA00023136"/>
    </source>
</evidence>
<evidence type="ECO:0000256" key="3">
    <source>
        <dbReference type="ARBA" id="ARBA00022692"/>
    </source>
</evidence>
<dbReference type="eggNOG" id="COG2363">
    <property type="taxonomic scope" value="Bacteria"/>
</dbReference>
<keyword evidence="4 6" id="KW-1133">Transmembrane helix</keyword>
<evidence type="ECO:0000256" key="6">
    <source>
        <dbReference type="SAM" id="Phobius"/>
    </source>
</evidence>
<comment type="similarity">
    <text evidence="2">Belongs to the UPF0382 family.</text>
</comment>
<keyword evidence="8" id="KW-1185">Reference proteome</keyword>
<dbReference type="HOGENOM" id="CLU_096548_3_1_4"/>
<dbReference type="AlphaFoldDB" id="W0PGN2"/>
<name>W0PGN2_ADVMD</name>
<organism evidence="7 8">
    <name type="scientific">Advenella mimigardefordensis (strain DSM 17166 / LMG 22922 / DPN7)</name>
    <dbReference type="NCBI Taxonomy" id="1247726"/>
    <lineage>
        <taxon>Bacteria</taxon>
        <taxon>Pseudomonadati</taxon>
        <taxon>Pseudomonadota</taxon>
        <taxon>Betaproteobacteria</taxon>
        <taxon>Burkholderiales</taxon>
        <taxon>Alcaligenaceae</taxon>
    </lineage>
</organism>
<gene>
    <name evidence="7" type="ORF">MIM_c23560</name>
</gene>
<dbReference type="EMBL" id="CP003915">
    <property type="protein sequence ID" value="AHG64430.1"/>
    <property type="molecule type" value="Genomic_DNA"/>
</dbReference>
<dbReference type="Pfam" id="PF04241">
    <property type="entry name" value="DUF423"/>
    <property type="match status" value="1"/>
</dbReference>
<evidence type="ECO:0000256" key="2">
    <source>
        <dbReference type="ARBA" id="ARBA00009694"/>
    </source>
</evidence>
<dbReference type="PANTHER" id="PTHR43461:SF1">
    <property type="entry name" value="TRANSMEMBRANE PROTEIN 256"/>
    <property type="match status" value="1"/>
</dbReference>
<dbReference type="Proteomes" id="UP000019095">
    <property type="component" value="Chromosome"/>
</dbReference>
<keyword evidence="3 6" id="KW-0812">Transmembrane</keyword>
<evidence type="ECO:0000313" key="7">
    <source>
        <dbReference type="EMBL" id="AHG64430.1"/>
    </source>
</evidence>
<feature type="transmembrane region" description="Helical" evidence="6">
    <location>
        <begin position="7"/>
        <end position="25"/>
    </location>
</feature>
<sequence length="127" mass="13350">MTTFSSIVRGAAISGFIGVTAGAFGAHGLKNHVDPALLPVWHTAVLYQLIHTLALLLLVGLAAHVNRQALRWSSRLFGAGIVIFSGSLYILVLSNVKWLGAITPIGGVCFLAGWLCLVLGAGKTESR</sequence>
<dbReference type="InterPro" id="IPR006696">
    <property type="entry name" value="DUF423"/>
</dbReference>
<evidence type="ECO:0000256" key="4">
    <source>
        <dbReference type="ARBA" id="ARBA00022989"/>
    </source>
</evidence>
<feature type="transmembrane region" description="Helical" evidence="6">
    <location>
        <begin position="98"/>
        <end position="121"/>
    </location>
</feature>